<dbReference type="CDD" id="cd02440">
    <property type="entry name" value="AdoMet_MTases"/>
    <property type="match status" value="1"/>
</dbReference>
<organism evidence="5 6">
    <name type="scientific">Phyllobacterium zundukense</name>
    <dbReference type="NCBI Taxonomy" id="1867719"/>
    <lineage>
        <taxon>Bacteria</taxon>
        <taxon>Pseudomonadati</taxon>
        <taxon>Pseudomonadota</taxon>
        <taxon>Alphaproteobacteria</taxon>
        <taxon>Hyphomicrobiales</taxon>
        <taxon>Phyllobacteriaceae</taxon>
        <taxon>Phyllobacterium</taxon>
    </lineage>
</organism>
<dbReference type="KEGG" id="pht:BLM14_18555"/>
<dbReference type="GO" id="GO:0000179">
    <property type="term" value="F:rRNA (adenine-N6,N6-)-dimethyltransferase activity"/>
    <property type="evidence" value="ECO:0007669"/>
    <property type="project" value="InterPro"/>
</dbReference>
<dbReference type="InterPro" id="IPR029063">
    <property type="entry name" value="SAM-dependent_MTases_sf"/>
</dbReference>
<dbReference type="InterPro" id="IPR041698">
    <property type="entry name" value="Methyltransf_25"/>
</dbReference>
<sequence>MSRPLGKKLAEKFGEEIRFFKGWMHGPKAVGSILPTSSITARRMASVVNPHSGLPVLELGPGTGVITRAILGRGVAPSDLYSVEYSSDFAEHLREDFPGVNIIEGDAFNLDATLGDKRDQKFDSVVSAVPLLNFPVGERVKIIEDLLRRIPHGRPIVQITYGPMSPVPAGRGNYKIEHLDFIIRNVPPARLWVYRRVD</sequence>
<name>A0A2N9VWE1_9HYPH</name>
<evidence type="ECO:0000256" key="3">
    <source>
        <dbReference type="ARBA" id="ARBA00022691"/>
    </source>
</evidence>
<dbReference type="Gene3D" id="3.40.50.150">
    <property type="entry name" value="Vaccinia Virus protein VP39"/>
    <property type="match status" value="1"/>
</dbReference>
<dbReference type="SMART" id="SM00650">
    <property type="entry name" value="rADc"/>
    <property type="match status" value="1"/>
</dbReference>
<evidence type="ECO:0000313" key="6">
    <source>
        <dbReference type="Proteomes" id="UP000232163"/>
    </source>
</evidence>
<keyword evidence="2 5" id="KW-0808">Transferase</keyword>
<evidence type="ECO:0000259" key="4">
    <source>
        <dbReference type="SMART" id="SM00650"/>
    </source>
</evidence>
<dbReference type="NCBIfam" id="NF045881">
    <property type="entry name" value="PLipidMtase_Agro"/>
    <property type="match status" value="1"/>
</dbReference>
<keyword evidence="1 5" id="KW-0489">Methyltransferase</keyword>
<dbReference type="EMBL" id="MZMT01000035">
    <property type="protein sequence ID" value="PIO43809.1"/>
    <property type="molecule type" value="Genomic_DNA"/>
</dbReference>
<accession>A0A2N9VWE1</accession>
<feature type="domain" description="Ribosomal RNA adenine methylase transferase N-terminal" evidence="4">
    <location>
        <begin position="40"/>
        <end position="151"/>
    </location>
</feature>
<evidence type="ECO:0000313" key="5">
    <source>
        <dbReference type="EMBL" id="PIO43809.1"/>
    </source>
</evidence>
<dbReference type="AlphaFoldDB" id="A0A2N9VWE1"/>
<keyword evidence="3" id="KW-0949">S-adenosyl-L-methionine</keyword>
<dbReference type="SUPFAM" id="SSF53335">
    <property type="entry name" value="S-adenosyl-L-methionine-dependent methyltransferases"/>
    <property type="match status" value="1"/>
</dbReference>
<protein>
    <submittedName>
        <fullName evidence="5">SAM-dependent methyltransferase</fullName>
    </submittedName>
</protein>
<evidence type="ECO:0000256" key="1">
    <source>
        <dbReference type="ARBA" id="ARBA00022603"/>
    </source>
</evidence>
<dbReference type="OrthoDB" id="9805585at2"/>
<keyword evidence="6" id="KW-1185">Reference proteome</keyword>
<dbReference type="RefSeq" id="WP_100000782.1">
    <property type="nucleotide sequence ID" value="NZ_CP017940.1"/>
</dbReference>
<gene>
    <name evidence="5" type="ORF">B5P45_14550</name>
</gene>
<dbReference type="InterPro" id="IPR020598">
    <property type="entry name" value="rRNA_Ade_methylase_Trfase_N"/>
</dbReference>
<reference evidence="6" key="1">
    <citation type="journal article" date="2017" name="Int J Environ Stud">
        <title>Does the Miocene-Pliocene relict legume Oxytropis triphylla form nitrogen-fixing nodules with a combination of bacterial strains?</title>
        <authorList>
            <person name="Safronova V."/>
            <person name="Belimov A."/>
            <person name="Sazanova A."/>
            <person name="Kuznetsova I."/>
            <person name="Popova J."/>
            <person name="Andronov E."/>
            <person name="Verkhozina A."/>
            <person name="Tikhonovich I."/>
        </authorList>
    </citation>
    <scope>NUCLEOTIDE SEQUENCE [LARGE SCALE GENOMIC DNA]</scope>
    <source>
        <strain evidence="6">Tri-38</strain>
    </source>
</reference>
<evidence type="ECO:0000256" key="2">
    <source>
        <dbReference type="ARBA" id="ARBA00022679"/>
    </source>
</evidence>
<dbReference type="Proteomes" id="UP000232163">
    <property type="component" value="Unassembled WGS sequence"/>
</dbReference>
<comment type="caution">
    <text evidence="5">The sequence shown here is derived from an EMBL/GenBank/DDBJ whole genome shotgun (WGS) entry which is preliminary data.</text>
</comment>
<dbReference type="Pfam" id="PF13649">
    <property type="entry name" value="Methyltransf_25"/>
    <property type="match status" value="1"/>
</dbReference>
<proteinExistence type="predicted"/>